<name>A0A7V3YFH0_9BACT</name>
<feature type="compositionally biased region" description="Low complexity" evidence="1">
    <location>
        <begin position="60"/>
        <end position="88"/>
    </location>
</feature>
<evidence type="ECO:0000256" key="1">
    <source>
        <dbReference type="SAM" id="MobiDB-lite"/>
    </source>
</evidence>
<evidence type="ECO:0000259" key="2">
    <source>
        <dbReference type="SMART" id="SM00834"/>
    </source>
</evidence>
<proteinExistence type="predicted"/>
<organism evidence="3">
    <name type="scientific">Candidatus Caldatribacterium californiense</name>
    <dbReference type="NCBI Taxonomy" id="1454726"/>
    <lineage>
        <taxon>Bacteria</taxon>
        <taxon>Pseudomonadati</taxon>
        <taxon>Atribacterota</taxon>
        <taxon>Atribacteria</taxon>
        <taxon>Atribacterales</taxon>
        <taxon>Candidatus Caldatribacteriaceae</taxon>
        <taxon>Candidatus Caldatribacterium</taxon>
    </lineage>
</organism>
<dbReference type="SMART" id="SM00834">
    <property type="entry name" value="CxxC_CXXC_SSSS"/>
    <property type="match status" value="1"/>
</dbReference>
<evidence type="ECO:0000313" key="3">
    <source>
        <dbReference type="EMBL" id="HGI29866.1"/>
    </source>
</evidence>
<protein>
    <submittedName>
        <fullName evidence="3">FmdB family transcriptional regulator</fullName>
    </submittedName>
</protein>
<dbReference type="Pfam" id="PF09723">
    <property type="entry name" value="Zn_ribbon_8"/>
    <property type="match status" value="1"/>
</dbReference>
<reference evidence="3" key="1">
    <citation type="journal article" date="2020" name="mSystems">
        <title>Genome- and Community-Level Interaction Insights into Carbon Utilization and Element Cycling Functions of Hydrothermarchaeota in Hydrothermal Sediment.</title>
        <authorList>
            <person name="Zhou Z."/>
            <person name="Liu Y."/>
            <person name="Xu W."/>
            <person name="Pan J."/>
            <person name="Luo Z.H."/>
            <person name="Li M."/>
        </authorList>
    </citation>
    <scope>NUCLEOTIDE SEQUENCE [LARGE SCALE GENOMIC DNA]</scope>
    <source>
        <strain evidence="3">SpSt-747</strain>
    </source>
</reference>
<comment type="caution">
    <text evidence="3">The sequence shown here is derived from an EMBL/GenBank/DDBJ whole genome shotgun (WGS) entry which is preliminary data.</text>
</comment>
<feature type="domain" description="Putative regulatory protein FmdB zinc ribbon" evidence="2">
    <location>
        <begin position="1"/>
        <end position="41"/>
    </location>
</feature>
<accession>A0A7V3YFH0</accession>
<dbReference type="EMBL" id="DTFV01000017">
    <property type="protein sequence ID" value="HGI29866.1"/>
    <property type="molecule type" value="Genomic_DNA"/>
</dbReference>
<dbReference type="NCBIfam" id="TIGR02605">
    <property type="entry name" value="CxxC_CxxC_SSSS"/>
    <property type="match status" value="1"/>
</dbReference>
<sequence>MPIYEYQCTECGKVFEEWQSFHDKPVVQCPFCKGRVKRLFSKNVGLVFKGSGFYSTDYRSSSSSSSSSCSSCTATSCATCGGSGTSSSENKGTS</sequence>
<dbReference type="PANTHER" id="PTHR34404">
    <property type="entry name" value="REGULATORY PROTEIN, FMDB FAMILY"/>
    <property type="match status" value="1"/>
</dbReference>
<dbReference type="AlphaFoldDB" id="A0A7V3YFH0"/>
<gene>
    <name evidence="3" type="ORF">ENV30_00920</name>
</gene>
<dbReference type="InterPro" id="IPR013429">
    <property type="entry name" value="Regulatory_FmdB_Zinc_ribbon"/>
</dbReference>
<dbReference type="PANTHER" id="PTHR34404:SF2">
    <property type="entry name" value="CONSERVED SERINE RICH PROTEIN"/>
    <property type="match status" value="1"/>
</dbReference>
<feature type="region of interest" description="Disordered" evidence="1">
    <location>
        <begin position="56"/>
        <end position="94"/>
    </location>
</feature>
<dbReference type="Gene3D" id="2.20.28.30">
    <property type="entry name" value="RNA polymerase ii, chain L"/>
    <property type="match status" value="1"/>
</dbReference>